<reference evidence="1" key="1">
    <citation type="journal article" date="2015" name="Nature">
        <title>Complex archaea that bridge the gap between prokaryotes and eukaryotes.</title>
        <authorList>
            <person name="Spang A."/>
            <person name="Saw J.H."/>
            <person name="Jorgensen S.L."/>
            <person name="Zaremba-Niedzwiedzka K."/>
            <person name="Martijn J."/>
            <person name="Lind A.E."/>
            <person name="van Eijk R."/>
            <person name="Schleper C."/>
            <person name="Guy L."/>
            <person name="Ettema T.J."/>
        </authorList>
    </citation>
    <scope>NUCLEOTIDE SEQUENCE</scope>
</reference>
<evidence type="ECO:0000313" key="1">
    <source>
        <dbReference type="EMBL" id="KKM13850.1"/>
    </source>
</evidence>
<organism evidence="1">
    <name type="scientific">marine sediment metagenome</name>
    <dbReference type="NCBI Taxonomy" id="412755"/>
    <lineage>
        <taxon>unclassified sequences</taxon>
        <taxon>metagenomes</taxon>
        <taxon>ecological metagenomes</taxon>
    </lineage>
</organism>
<protein>
    <submittedName>
        <fullName evidence="1">Uncharacterized protein</fullName>
    </submittedName>
</protein>
<name>A0A0F9KEX5_9ZZZZ</name>
<proteinExistence type="predicted"/>
<dbReference type="AlphaFoldDB" id="A0A0F9KEX5"/>
<comment type="caution">
    <text evidence="1">The sequence shown here is derived from an EMBL/GenBank/DDBJ whole genome shotgun (WGS) entry which is preliminary data.</text>
</comment>
<sequence>MFTVRARSDVANYEPFAVLAAGTTGALSMQYGSTQFNKVKLSSTALQIMPDGLSMIDLDDFTGFEVKYFVPAPSILYN</sequence>
<dbReference type="EMBL" id="LAZR01015283">
    <property type="protein sequence ID" value="KKM13850.1"/>
    <property type="molecule type" value="Genomic_DNA"/>
</dbReference>
<gene>
    <name evidence="1" type="ORF">LCGC14_1712080</name>
</gene>
<accession>A0A0F9KEX5</accession>